<reference evidence="1" key="1">
    <citation type="journal article" date="2023" name="Science">
        <title>Elucidation of the pathway for biosynthesis of saponin adjuvants from the soapbark tree.</title>
        <authorList>
            <person name="Reed J."/>
            <person name="Orme A."/>
            <person name="El-Demerdash A."/>
            <person name="Owen C."/>
            <person name="Martin L.B.B."/>
            <person name="Misra R.C."/>
            <person name="Kikuchi S."/>
            <person name="Rejzek M."/>
            <person name="Martin A.C."/>
            <person name="Harkess A."/>
            <person name="Leebens-Mack J."/>
            <person name="Louveau T."/>
            <person name="Stephenson M.J."/>
            <person name="Osbourn A."/>
        </authorList>
    </citation>
    <scope>NUCLEOTIDE SEQUENCE</scope>
    <source>
        <strain evidence="1">S10</strain>
    </source>
</reference>
<evidence type="ECO:0000313" key="1">
    <source>
        <dbReference type="EMBL" id="KAJ7972235.1"/>
    </source>
</evidence>
<keyword evidence="2" id="KW-1185">Reference proteome</keyword>
<dbReference type="AlphaFoldDB" id="A0AAD7VE61"/>
<protein>
    <submittedName>
        <fullName evidence="1">ARM repeat superfamily protein</fullName>
    </submittedName>
</protein>
<gene>
    <name evidence="1" type="ORF">O6P43_010156</name>
</gene>
<organism evidence="1 2">
    <name type="scientific">Quillaja saponaria</name>
    <name type="common">Soap bark tree</name>
    <dbReference type="NCBI Taxonomy" id="32244"/>
    <lineage>
        <taxon>Eukaryota</taxon>
        <taxon>Viridiplantae</taxon>
        <taxon>Streptophyta</taxon>
        <taxon>Embryophyta</taxon>
        <taxon>Tracheophyta</taxon>
        <taxon>Spermatophyta</taxon>
        <taxon>Magnoliopsida</taxon>
        <taxon>eudicotyledons</taxon>
        <taxon>Gunneridae</taxon>
        <taxon>Pentapetalae</taxon>
        <taxon>rosids</taxon>
        <taxon>fabids</taxon>
        <taxon>Fabales</taxon>
        <taxon>Quillajaceae</taxon>
        <taxon>Quillaja</taxon>
    </lineage>
</organism>
<evidence type="ECO:0000313" key="2">
    <source>
        <dbReference type="Proteomes" id="UP001163823"/>
    </source>
</evidence>
<sequence>MIENSLRCKQLKHGGQAMVLINWLFQDELLFEAMAKYLADVIMRKDDRYLSLGWCILVRRLVEYESYTDQFTFDGLKDRYEDLLRILCACFPHLASIVCKGSTLQDGFEFPSRLSVSAADCFLALTEALSKKAKVQGNRSKSNLKTPNQSITLAPGAIVDKKVTPVSNSSEISHFERDYYLWQHLEELICLAEKLLAWSRKSRFLHAKGLEQVFKWLQEIKEHYGHAQQTQRSSRLGCCCFLLAGSIIALYCTWKIRNFLSVTKNCWTTTYLAFSILQTTRLVGILTTRMVE</sequence>
<dbReference type="Proteomes" id="UP001163823">
    <property type="component" value="Chromosome 4"/>
</dbReference>
<comment type="caution">
    <text evidence="1">The sequence shown here is derived from an EMBL/GenBank/DDBJ whole genome shotgun (WGS) entry which is preliminary data.</text>
</comment>
<proteinExistence type="predicted"/>
<dbReference type="PANTHER" id="PTHR37743:SF1">
    <property type="entry name" value="ARM REPEAT SUPERFAMILY PROTEIN"/>
    <property type="match status" value="1"/>
</dbReference>
<dbReference type="EMBL" id="JARAOO010000004">
    <property type="protein sequence ID" value="KAJ7972235.1"/>
    <property type="molecule type" value="Genomic_DNA"/>
</dbReference>
<accession>A0AAD7VE61</accession>
<dbReference type="KEGG" id="qsa:O6P43_010156"/>
<name>A0AAD7VE61_QUISA</name>
<dbReference type="PANTHER" id="PTHR37743">
    <property type="entry name" value="ARM REPEAT SUPERFAMILY PROTEIN"/>
    <property type="match status" value="1"/>
</dbReference>